<reference evidence="2" key="1">
    <citation type="submission" date="2020-11" db="EMBL/GenBank/DDBJ databases">
        <authorList>
            <person name="Tran Van P."/>
        </authorList>
    </citation>
    <scope>NUCLEOTIDE SEQUENCE</scope>
</reference>
<evidence type="ECO:0000313" key="3">
    <source>
        <dbReference type="Proteomes" id="UP000677054"/>
    </source>
</evidence>
<sequence length="251" mass="28956">MEKRKVYEYSVREDTSLFEHICEKPCEQDRNQSDDGVTSRLDRLRMKWLGSLARGDTGYRVPKGEWGFPGIPGTPGVDYPTLESIPDIAFTCPQSGFAYYADPSTRCQVFHVCNFYAMYSFLCPIGTVFNQRYLVCDWWYNVDCHRSSSHYRRIDPIEEEGYPTREEGYPIEEEENPIQDEGVPDINEKPLLVEIEDTYAVPNGTGEVIEEDEFPDEFSIDYTYSAPETREVAVGRNHVLEFGPRDPNPKL</sequence>
<dbReference type="Proteomes" id="UP000677054">
    <property type="component" value="Unassembled WGS sequence"/>
</dbReference>
<evidence type="ECO:0000259" key="1">
    <source>
        <dbReference type="PROSITE" id="PS50940"/>
    </source>
</evidence>
<dbReference type="SUPFAM" id="SSF57625">
    <property type="entry name" value="Invertebrate chitin-binding proteins"/>
    <property type="match status" value="1"/>
</dbReference>
<dbReference type="InterPro" id="IPR002557">
    <property type="entry name" value="Chitin-bd_dom"/>
</dbReference>
<dbReference type="PANTHER" id="PTHR22933">
    <property type="entry name" value="FI18007P1-RELATED"/>
    <property type="match status" value="1"/>
</dbReference>
<proteinExistence type="predicted"/>
<dbReference type="OrthoDB" id="6363509at2759"/>
<dbReference type="EMBL" id="CAJPEV010000758">
    <property type="protein sequence ID" value="CAG0888279.1"/>
    <property type="molecule type" value="Genomic_DNA"/>
</dbReference>
<name>A0A7R8X6K9_9CRUS</name>
<evidence type="ECO:0000313" key="2">
    <source>
        <dbReference type="EMBL" id="CAD7245014.1"/>
    </source>
</evidence>
<dbReference type="GO" id="GO:0008061">
    <property type="term" value="F:chitin binding"/>
    <property type="evidence" value="ECO:0007669"/>
    <property type="project" value="InterPro"/>
</dbReference>
<dbReference type="EMBL" id="LR900275">
    <property type="protein sequence ID" value="CAD7245014.1"/>
    <property type="molecule type" value="Genomic_DNA"/>
</dbReference>
<feature type="domain" description="Chitin-binding type-2" evidence="1">
    <location>
        <begin position="89"/>
        <end position="146"/>
    </location>
</feature>
<keyword evidence="3" id="KW-1185">Reference proteome</keyword>
<dbReference type="InterPro" id="IPR036508">
    <property type="entry name" value="Chitin-bd_dom_sf"/>
</dbReference>
<dbReference type="PROSITE" id="PS50940">
    <property type="entry name" value="CHIT_BIND_II"/>
    <property type="match status" value="1"/>
</dbReference>
<accession>A0A7R8X6K9</accession>
<protein>
    <recommendedName>
        <fullName evidence="1">Chitin-binding type-2 domain-containing protein</fullName>
    </recommendedName>
</protein>
<dbReference type="InterPro" id="IPR052976">
    <property type="entry name" value="Scoloptoxin-like"/>
</dbReference>
<gene>
    <name evidence="2" type="ORF">DSTB1V02_LOCUS4892</name>
</gene>
<dbReference type="GO" id="GO:0005576">
    <property type="term" value="C:extracellular region"/>
    <property type="evidence" value="ECO:0007669"/>
    <property type="project" value="InterPro"/>
</dbReference>
<dbReference type="AlphaFoldDB" id="A0A7R8X6K9"/>
<dbReference type="Gene3D" id="2.170.140.10">
    <property type="entry name" value="Chitin binding domain"/>
    <property type="match status" value="1"/>
</dbReference>
<dbReference type="PANTHER" id="PTHR22933:SF42">
    <property type="entry name" value="FI18455P1-RELATED"/>
    <property type="match status" value="1"/>
</dbReference>
<organism evidence="2">
    <name type="scientific">Darwinula stevensoni</name>
    <dbReference type="NCBI Taxonomy" id="69355"/>
    <lineage>
        <taxon>Eukaryota</taxon>
        <taxon>Metazoa</taxon>
        <taxon>Ecdysozoa</taxon>
        <taxon>Arthropoda</taxon>
        <taxon>Crustacea</taxon>
        <taxon>Oligostraca</taxon>
        <taxon>Ostracoda</taxon>
        <taxon>Podocopa</taxon>
        <taxon>Podocopida</taxon>
        <taxon>Darwinulocopina</taxon>
        <taxon>Darwinuloidea</taxon>
        <taxon>Darwinulidae</taxon>
        <taxon>Darwinula</taxon>
    </lineage>
</organism>
<dbReference type="Pfam" id="PF01607">
    <property type="entry name" value="CBM_14"/>
    <property type="match status" value="1"/>
</dbReference>
<dbReference type="SMART" id="SM00494">
    <property type="entry name" value="ChtBD2"/>
    <property type="match status" value="1"/>
</dbReference>